<reference evidence="2 3" key="1">
    <citation type="submission" date="2018-05" db="EMBL/GenBank/DDBJ databases">
        <title>Genomic Encyclopedia of Type Strains, Phase IV (KMG-IV): sequencing the most valuable type-strain genomes for metagenomic binning, comparative biology and taxonomic classification.</title>
        <authorList>
            <person name="Goeker M."/>
        </authorList>
    </citation>
    <scope>NUCLEOTIDE SEQUENCE [LARGE SCALE GENOMIC DNA]</scope>
    <source>
        <strain evidence="2 3">DSM 44704</strain>
    </source>
</reference>
<feature type="region of interest" description="Disordered" evidence="1">
    <location>
        <begin position="72"/>
        <end position="97"/>
    </location>
</feature>
<keyword evidence="3" id="KW-1185">Reference proteome</keyword>
<evidence type="ECO:0000313" key="2">
    <source>
        <dbReference type="EMBL" id="PXX62198.1"/>
    </source>
</evidence>
<accession>A0A318K1M0</accession>
<dbReference type="Proteomes" id="UP000247569">
    <property type="component" value="Unassembled WGS sequence"/>
</dbReference>
<organism evidence="2 3">
    <name type="scientific">Nocardia tenerifensis</name>
    <dbReference type="NCBI Taxonomy" id="228006"/>
    <lineage>
        <taxon>Bacteria</taxon>
        <taxon>Bacillati</taxon>
        <taxon>Actinomycetota</taxon>
        <taxon>Actinomycetes</taxon>
        <taxon>Mycobacteriales</taxon>
        <taxon>Nocardiaceae</taxon>
        <taxon>Nocardia</taxon>
    </lineage>
</organism>
<evidence type="ECO:0000256" key="1">
    <source>
        <dbReference type="SAM" id="MobiDB-lite"/>
    </source>
</evidence>
<sequence length="97" mass="10469">MERVPLRDLIAAIERAYPGDSLAQVAAMILAAHLGRLADQLLDSFVDLAHRAGQPWNEIGARLGVSRQAAHQRFAPRRADPTASHGYEVPTCLGSGQ</sequence>
<gene>
    <name evidence="2" type="ORF">DFR70_10765</name>
</gene>
<evidence type="ECO:0000313" key="3">
    <source>
        <dbReference type="Proteomes" id="UP000247569"/>
    </source>
</evidence>
<proteinExistence type="predicted"/>
<name>A0A318K1M0_9NOCA</name>
<evidence type="ECO:0008006" key="4">
    <source>
        <dbReference type="Google" id="ProtNLM"/>
    </source>
</evidence>
<dbReference type="OrthoDB" id="68373at2"/>
<protein>
    <recommendedName>
        <fullName evidence="4">Homeodomain-like domain-containing protein</fullName>
    </recommendedName>
</protein>
<dbReference type="RefSeq" id="WP_040733310.1">
    <property type="nucleotide sequence ID" value="NZ_QJKF01000007.1"/>
</dbReference>
<dbReference type="AlphaFoldDB" id="A0A318K1M0"/>
<dbReference type="EMBL" id="QJKF01000007">
    <property type="protein sequence ID" value="PXX62198.1"/>
    <property type="molecule type" value="Genomic_DNA"/>
</dbReference>
<comment type="caution">
    <text evidence="2">The sequence shown here is derived from an EMBL/GenBank/DDBJ whole genome shotgun (WGS) entry which is preliminary data.</text>
</comment>